<feature type="compositionally biased region" description="Basic and acidic residues" evidence="2">
    <location>
        <begin position="142"/>
        <end position="171"/>
    </location>
</feature>
<feature type="compositionally biased region" description="Polar residues" evidence="2">
    <location>
        <begin position="172"/>
        <end position="187"/>
    </location>
</feature>
<evidence type="ECO:0000256" key="1">
    <source>
        <dbReference type="ARBA" id="ARBA00022468"/>
    </source>
</evidence>
<dbReference type="SUPFAM" id="SSF48350">
    <property type="entry name" value="GTPase activation domain, GAP"/>
    <property type="match status" value="1"/>
</dbReference>
<dbReference type="PROSITE" id="PS01159">
    <property type="entry name" value="WW_DOMAIN_1"/>
    <property type="match status" value="1"/>
</dbReference>
<dbReference type="SUPFAM" id="SSF50729">
    <property type="entry name" value="PH domain-like"/>
    <property type="match status" value="1"/>
</dbReference>
<feature type="compositionally biased region" description="Polar residues" evidence="2">
    <location>
        <begin position="1529"/>
        <end position="1544"/>
    </location>
</feature>
<feature type="region of interest" description="Disordered" evidence="2">
    <location>
        <begin position="609"/>
        <end position="636"/>
    </location>
</feature>
<evidence type="ECO:0000259" key="4">
    <source>
        <dbReference type="PROSITE" id="PS50020"/>
    </source>
</evidence>
<feature type="compositionally biased region" description="Basic and acidic residues" evidence="2">
    <location>
        <begin position="838"/>
        <end position="849"/>
    </location>
</feature>
<feature type="region of interest" description="Disordered" evidence="2">
    <location>
        <begin position="1690"/>
        <end position="1724"/>
    </location>
</feature>
<dbReference type="EMBL" id="CAJNRD030001123">
    <property type="protein sequence ID" value="CAG5103835.1"/>
    <property type="molecule type" value="Genomic_DNA"/>
</dbReference>
<dbReference type="Pfam" id="PF00620">
    <property type="entry name" value="RhoGAP"/>
    <property type="match status" value="1"/>
</dbReference>
<dbReference type="GO" id="GO:0005096">
    <property type="term" value="F:GTPase activator activity"/>
    <property type="evidence" value="ECO:0007669"/>
    <property type="project" value="UniProtKB-KW"/>
</dbReference>
<proteinExistence type="predicted"/>
<name>A0A8J2MSE2_COTCN</name>
<dbReference type="OrthoDB" id="79452at2759"/>
<dbReference type="PROSITE" id="PS50003">
    <property type="entry name" value="PH_DOMAIN"/>
    <property type="match status" value="1"/>
</dbReference>
<dbReference type="InterPro" id="IPR050729">
    <property type="entry name" value="Rho-GAP"/>
</dbReference>
<dbReference type="GO" id="GO:0005737">
    <property type="term" value="C:cytoplasm"/>
    <property type="evidence" value="ECO:0007669"/>
    <property type="project" value="TreeGrafter"/>
</dbReference>
<feature type="compositionally biased region" description="Polar residues" evidence="2">
    <location>
        <begin position="296"/>
        <end position="306"/>
    </location>
</feature>
<feature type="compositionally biased region" description="Acidic residues" evidence="2">
    <location>
        <begin position="612"/>
        <end position="636"/>
    </location>
</feature>
<reference evidence="6" key="1">
    <citation type="submission" date="2021-04" db="EMBL/GenBank/DDBJ databases">
        <authorList>
            <person name="Chebbi M.A.C M."/>
        </authorList>
    </citation>
    <scope>NUCLEOTIDE SEQUENCE</scope>
</reference>
<feature type="region of interest" description="Disordered" evidence="2">
    <location>
        <begin position="824"/>
        <end position="884"/>
    </location>
</feature>
<dbReference type="Proteomes" id="UP000786811">
    <property type="component" value="Unassembled WGS sequence"/>
</dbReference>
<feature type="compositionally biased region" description="Low complexity" evidence="2">
    <location>
        <begin position="855"/>
        <end position="870"/>
    </location>
</feature>
<sequence length="1969" mass="222146">MLQQEFCRIVTYERQKSEQPVEITKFKKRPNETPKKLPNTMGIKDIDLDLLSSSPSSSYKLTKSFSTSPKSFDAPAARIEIPLPDPFRQELKSSLDRRRKISDNADYDKLVQENRNYELNRQSRIRTKSSHSDDSQLESDNDERFLSRVDENPKRLDKPESKLSVSLREDSGTQSGRQSPSVSNRNSRSLDLDSKQFSLRTERSLSPKPNYGRQLTVAGQIANEEADANNASSDCKILNDKRRTWAVEELMSELTQMCRERVNNKKPPNFQLKSTEIKGNFDPLDELTRELHEMNLQKSEGSTPQGETRGEFKSNDGSPSNVCKISINSTSGSRAHDLNSINTTVVIGRDDDELEDITEHSNISEASDLSDTSLAFRYPKVEKSTFTFCTGEVLPQSKPLKSPKSPKIDEYNEANILNDCSPDDKFDNRSLSLDKQSHYLKSATITTTTTANNDTSHSSPDNDHESSGYSNFKIRHTGKVKMRPKAKVKSDIGETRGELKLTPSLEKLASEIQFLPAKKTNIVNHHTSNHNHNHSHSDSHSHNHNHNSNNKIYKNTSSLNESMSDGDAYDDSGIHDETYRSEDSGSGRRNIIYSNSFKTKREGRYFHRHEFTDDDDDDEEDDDDNDDDDDDEDDDGIISAARKCNLKKSSTLHCATIPENYRRFRISNNFAAILARSKRRSRSLSDLNSFEDEEDIMEENVTYPQNSPKIKPVPLPRTKIPAIKSEDELSTRLEDKREEMGTVAPLPRKTITKKDYPEVWVNSKQVSGYRGQTPEVDIESSTAVGFKSLLCTSDSGSDNCLQSKELVNNDSNERHDSCNYSSNFKNRGLEKSSSGANLRKDGVKVRESPLDEQILSSNASSEALQSQSESEFTGGLDASSQPSPVSTRVAPECYECAIDLPPGWTQKYDPHTDQICFINEQATMNDEQNLMEEKSILACVPRVIGHNPTTSTNYGLSSFSKAEIPAYEWLSDDLRSKIIQSCQHVPTRQGYPVVDWLKQIRSNCDFCETGTMSQTTINVTTNSNNNFYLNSSLESDNTRDVDDESSNYDEEINNIECELNPKGNPENELVGTRVGEEHNKENNINITSEEVGFSCCLDDVADSDSENVDNLSNMSEFMPDGQFPDTSSHSWSFSELTMYPRRIVCCVDLIRDESGYFTSCQTSSFEDLPEPKLVMEHDDTDALMVCQKFLDETTSVVAKADRLRNDSSGSMSTIPGSCDIGSYKASYHLVEENTDLHTSGSSTASEPIVMNCENNLSLSNVNLKVNVTFPSDADAAAAGNVRWIQTFNDFDSHDRNSKSINNNVIYDYDCKFVSNEQLYKSCDNLDTDNTRLSKMEDSIGSGSSYLQEVDEEVEECTSFDDKYSQTVIYENWNTCLTSECSSQSLDDTRTSEFYSPIEFNETAFDEAAGINNFCDYDDDDDDNYSGVDKFRRRKGSTSSDILMWKKNLLFFNMDDEDDMRQWFSSNDDEGKIYFFEENSNESSWVLPTVTVSKSQSNAPAHKEEKPMEEDSNATNEFSQPENLQAGAPYTNQNLSNNDTMSVSGSKKPGLSDWPQLSFDGNMKILKEGSISRTKITENGKKLRKNWSTSYAVLTELFLLFFKDSKTFNTMMKSGQSPIAKPDISVDLNGAIIEPGERASSRKNVYMISTVLGLQVLIQSDNTALAAEWFQEIHGAIRKLPFSFKSQAKPFAGPPEVRKISNSKLSTDQSEESKKSSKVARSRSMKTVKRLDDSLEDLSGTVAERQTKIKAKLRRFFQRRPPVESLVKNGIYKNEPAFGSYLKDVCPTEHPRVPLFVKTCIEVLESNEENMKTDGLYRASGNLSQIQKIRLQVDQYNLNVLSQEEDVHVLTGALKLFFRELKEPLIPSSFFKEALNASMLKKASAKIQCFRDIVKALPPANYDTLQFLLKHLLKVTSYQEFNRMHIPNLAIVFGPTLMWPAEESANMALDLMQQNLVIECLLSEYNKIFK</sequence>
<dbReference type="Gene3D" id="2.30.29.30">
    <property type="entry name" value="Pleckstrin-homology domain (PH domain)/Phosphotyrosine-binding domain (PTB)"/>
    <property type="match status" value="1"/>
</dbReference>
<protein>
    <submittedName>
        <fullName evidence="6">Similar to ARHGAP15: Rho GTPase-activating protein 15 (Gallus gallus)</fullName>
    </submittedName>
</protein>
<feature type="domain" description="WW" evidence="4">
    <location>
        <begin position="1462"/>
        <end position="1489"/>
    </location>
</feature>
<comment type="caution">
    <text evidence="6">The sequence shown here is derived from an EMBL/GenBank/DDBJ whole genome shotgun (WGS) entry which is preliminary data.</text>
</comment>
<evidence type="ECO:0000313" key="7">
    <source>
        <dbReference type="Proteomes" id="UP000786811"/>
    </source>
</evidence>
<evidence type="ECO:0000256" key="2">
    <source>
        <dbReference type="SAM" id="MobiDB-lite"/>
    </source>
</evidence>
<dbReference type="PROSITE" id="PS50238">
    <property type="entry name" value="RHOGAP"/>
    <property type="match status" value="1"/>
</dbReference>
<keyword evidence="1" id="KW-0343">GTPase activation</keyword>
<gene>
    <name evidence="6" type="ORF">HICCMSTLAB_LOCUS11708</name>
</gene>
<feature type="compositionally biased region" description="Polar residues" evidence="2">
    <location>
        <begin position="1512"/>
        <end position="1522"/>
    </location>
</feature>
<feature type="region of interest" description="Disordered" evidence="2">
    <location>
        <begin position="296"/>
        <end position="321"/>
    </location>
</feature>
<dbReference type="FunFam" id="1.10.555.10:FF:000071">
    <property type="entry name" value="Rho GTPase activating protein 27"/>
    <property type="match status" value="1"/>
</dbReference>
<organism evidence="6 7">
    <name type="scientific">Cotesia congregata</name>
    <name type="common">Parasitoid wasp</name>
    <name type="synonym">Apanteles congregatus</name>
    <dbReference type="NCBI Taxonomy" id="51543"/>
    <lineage>
        <taxon>Eukaryota</taxon>
        <taxon>Metazoa</taxon>
        <taxon>Ecdysozoa</taxon>
        <taxon>Arthropoda</taxon>
        <taxon>Hexapoda</taxon>
        <taxon>Insecta</taxon>
        <taxon>Pterygota</taxon>
        <taxon>Neoptera</taxon>
        <taxon>Endopterygota</taxon>
        <taxon>Hymenoptera</taxon>
        <taxon>Apocrita</taxon>
        <taxon>Ichneumonoidea</taxon>
        <taxon>Braconidae</taxon>
        <taxon>Microgastrinae</taxon>
        <taxon>Cotesia</taxon>
    </lineage>
</organism>
<dbReference type="GO" id="GO:0007165">
    <property type="term" value="P:signal transduction"/>
    <property type="evidence" value="ECO:0007669"/>
    <property type="project" value="InterPro"/>
</dbReference>
<dbReference type="InterPro" id="IPR008936">
    <property type="entry name" value="Rho_GTPase_activation_prot"/>
</dbReference>
<feature type="domain" description="PH" evidence="3">
    <location>
        <begin position="1563"/>
        <end position="1677"/>
    </location>
</feature>
<dbReference type="PROSITE" id="PS50020">
    <property type="entry name" value="WW_DOMAIN_2"/>
    <property type="match status" value="1"/>
</dbReference>
<dbReference type="InterPro" id="IPR011993">
    <property type="entry name" value="PH-like_dom_sf"/>
</dbReference>
<evidence type="ECO:0000259" key="5">
    <source>
        <dbReference type="PROSITE" id="PS50238"/>
    </source>
</evidence>
<dbReference type="InterPro" id="IPR001202">
    <property type="entry name" value="WW_dom"/>
</dbReference>
<evidence type="ECO:0000259" key="3">
    <source>
        <dbReference type="PROSITE" id="PS50003"/>
    </source>
</evidence>
<dbReference type="PANTHER" id="PTHR23176:SF129">
    <property type="entry name" value="RHO GTPASE ACTIVATING PROTEIN AT 16F, ISOFORM E-RELATED"/>
    <property type="match status" value="1"/>
</dbReference>
<feature type="domain" description="Rho-GAP" evidence="5">
    <location>
        <begin position="1779"/>
        <end position="1968"/>
    </location>
</feature>
<feature type="compositionally biased region" description="Basic and acidic residues" evidence="2">
    <location>
        <begin position="572"/>
        <end position="586"/>
    </location>
</feature>
<dbReference type="CDD" id="cd13233">
    <property type="entry name" value="PH_ARHGAP9-like"/>
    <property type="match status" value="1"/>
</dbReference>
<dbReference type="InterPro" id="IPR001849">
    <property type="entry name" value="PH_domain"/>
</dbReference>
<dbReference type="InterPro" id="IPR000198">
    <property type="entry name" value="RhoGAP_dom"/>
</dbReference>
<feature type="region of interest" description="Disordered" evidence="2">
    <location>
        <begin position="524"/>
        <end position="590"/>
    </location>
</feature>
<dbReference type="SMART" id="SM00324">
    <property type="entry name" value="RhoGAP"/>
    <property type="match status" value="1"/>
</dbReference>
<keyword evidence="7" id="KW-1185">Reference proteome</keyword>
<feature type="compositionally biased region" description="Polar residues" evidence="2">
    <location>
        <begin position="824"/>
        <end position="836"/>
    </location>
</feature>
<dbReference type="Pfam" id="PF00169">
    <property type="entry name" value="PH"/>
    <property type="match status" value="1"/>
</dbReference>
<feature type="region of interest" description="Disordered" evidence="2">
    <location>
        <begin position="112"/>
        <end position="196"/>
    </location>
</feature>
<dbReference type="SMART" id="SM00233">
    <property type="entry name" value="PH"/>
    <property type="match status" value="1"/>
</dbReference>
<accession>A0A8J2MSE2</accession>
<dbReference type="PANTHER" id="PTHR23176">
    <property type="entry name" value="RHO/RAC/CDC GTPASE-ACTIVATING PROTEIN"/>
    <property type="match status" value="1"/>
</dbReference>
<feature type="region of interest" description="Disordered" evidence="2">
    <location>
        <begin position="449"/>
        <end position="470"/>
    </location>
</feature>
<dbReference type="Gene3D" id="1.10.555.10">
    <property type="entry name" value="Rho GTPase activation protein"/>
    <property type="match status" value="1"/>
</dbReference>
<feature type="compositionally biased region" description="Polar residues" evidence="2">
    <location>
        <begin position="551"/>
        <end position="563"/>
    </location>
</feature>
<feature type="compositionally biased region" description="Basic residues" evidence="2">
    <location>
        <begin position="1715"/>
        <end position="1724"/>
    </location>
</feature>
<feature type="compositionally biased region" description="Low complexity" evidence="2">
    <location>
        <begin position="449"/>
        <end position="459"/>
    </location>
</feature>
<evidence type="ECO:0000313" key="6">
    <source>
        <dbReference type="EMBL" id="CAG5103835.1"/>
    </source>
</evidence>
<feature type="region of interest" description="Disordered" evidence="2">
    <location>
        <begin position="1494"/>
        <end position="1548"/>
    </location>
</feature>